<dbReference type="PANTHER" id="PTHR13237">
    <property type="entry name" value="SOMETHING ABOUT SILENCING PROTEIN 10-RELATED"/>
    <property type="match status" value="1"/>
</dbReference>
<organism evidence="2 3">
    <name type="scientific">Macleaya cordata</name>
    <name type="common">Five-seeded plume-poppy</name>
    <name type="synonym">Bocconia cordata</name>
    <dbReference type="NCBI Taxonomy" id="56857"/>
    <lineage>
        <taxon>Eukaryota</taxon>
        <taxon>Viridiplantae</taxon>
        <taxon>Streptophyta</taxon>
        <taxon>Embryophyta</taxon>
        <taxon>Tracheophyta</taxon>
        <taxon>Spermatophyta</taxon>
        <taxon>Magnoliopsida</taxon>
        <taxon>Ranunculales</taxon>
        <taxon>Papaveraceae</taxon>
        <taxon>Papaveroideae</taxon>
        <taxon>Macleaya</taxon>
    </lineage>
</organism>
<dbReference type="AlphaFoldDB" id="A0A200PUG2"/>
<dbReference type="InterPro" id="IPR007146">
    <property type="entry name" value="Sas10/Utp3/C1D"/>
</dbReference>
<name>A0A200PUG2_MACCD</name>
<evidence type="ECO:0000313" key="2">
    <source>
        <dbReference type="EMBL" id="OVA01832.1"/>
    </source>
</evidence>
<evidence type="ECO:0000256" key="1">
    <source>
        <dbReference type="SAM" id="MobiDB-lite"/>
    </source>
</evidence>
<dbReference type="STRING" id="56857.A0A200PUG2"/>
<proteinExistence type="predicted"/>
<dbReference type="FunCoup" id="A0A200PUG2">
    <property type="interactions" value="3534"/>
</dbReference>
<sequence>MEDTVNSSDQNERVSKDVPQLLALLKEMKEGLDVVRSKVQALTLKVKENQFPTADGISYLEAKHLLLLSYCQSIVFYLLRKAKGFSIEGHPVVRSLVEIRLFLEKIRPIDKKLEYQIQKLTRVGGSTEEKAGADKEQAGASRNTEDLLHYRPNPDMLTNKLKNASQDGDGDGLYRPPKIAPTTMEEDKMSKQEKMALRKEKQTLRQANQSAFVRELMNDFDGKPEEVREVVGAESRDVIQYKAKMEQRARREEELFTRAPLTKMEKKKEKHLKKSRNGLLGLADGFFDEIKTLPLEEEGSERVRSFSNASRGGKKLNKRKVC</sequence>
<keyword evidence="3" id="KW-1185">Reference proteome</keyword>
<feature type="region of interest" description="Disordered" evidence="1">
    <location>
        <begin position="297"/>
        <end position="322"/>
    </location>
</feature>
<dbReference type="InParanoid" id="A0A200PUG2"/>
<accession>A0A200PUG2</accession>
<dbReference type="OMA" id="PVHYNET"/>
<reference evidence="2 3" key="1">
    <citation type="journal article" date="2017" name="Mol. Plant">
        <title>The Genome of Medicinal Plant Macleaya cordata Provides New Insights into Benzylisoquinoline Alkaloids Metabolism.</title>
        <authorList>
            <person name="Liu X."/>
            <person name="Liu Y."/>
            <person name="Huang P."/>
            <person name="Ma Y."/>
            <person name="Qing Z."/>
            <person name="Tang Q."/>
            <person name="Cao H."/>
            <person name="Cheng P."/>
            <person name="Zheng Y."/>
            <person name="Yuan Z."/>
            <person name="Zhou Y."/>
            <person name="Liu J."/>
            <person name="Tang Z."/>
            <person name="Zhuo Y."/>
            <person name="Zhang Y."/>
            <person name="Yu L."/>
            <person name="Huang J."/>
            <person name="Yang P."/>
            <person name="Peng Q."/>
            <person name="Zhang J."/>
            <person name="Jiang W."/>
            <person name="Zhang Z."/>
            <person name="Lin K."/>
            <person name="Ro D.K."/>
            <person name="Chen X."/>
            <person name="Xiong X."/>
            <person name="Shang Y."/>
            <person name="Huang S."/>
            <person name="Zeng J."/>
        </authorList>
    </citation>
    <scope>NUCLEOTIDE SEQUENCE [LARGE SCALE GENOMIC DNA]</scope>
    <source>
        <strain evidence="3">cv. BLH2017</strain>
        <tissue evidence="2">Root</tissue>
    </source>
</reference>
<dbReference type="EMBL" id="MVGT01004037">
    <property type="protein sequence ID" value="OVA01832.1"/>
    <property type="molecule type" value="Genomic_DNA"/>
</dbReference>
<dbReference type="OrthoDB" id="203440at2759"/>
<dbReference type="PANTHER" id="PTHR13237:SF9">
    <property type="entry name" value="NEUROGUIDIN"/>
    <property type="match status" value="1"/>
</dbReference>
<dbReference type="Pfam" id="PF04000">
    <property type="entry name" value="Sas10_Utp3"/>
    <property type="match status" value="1"/>
</dbReference>
<dbReference type="GO" id="GO:0000462">
    <property type="term" value="P:maturation of SSU-rRNA from tricistronic rRNA transcript (SSU-rRNA, 5.8S rRNA, LSU-rRNA)"/>
    <property type="evidence" value="ECO:0007669"/>
    <property type="project" value="TreeGrafter"/>
</dbReference>
<feature type="compositionally biased region" description="Basic and acidic residues" evidence="1">
    <location>
        <begin position="185"/>
        <end position="196"/>
    </location>
</feature>
<dbReference type="Proteomes" id="UP000195402">
    <property type="component" value="Unassembled WGS sequence"/>
</dbReference>
<evidence type="ECO:0000313" key="3">
    <source>
        <dbReference type="Proteomes" id="UP000195402"/>
    </source>
</evidence>
<protein>
    <submittedName>
        <fullName evidence="2">Sas10/Utp3/C1D</fullName>
    </submittedName>
</protein>
<dbReference type="GO" id="GO:0032040">
    <property type="term" value="C:small-subunit processome"/>
    <property type="evidence" value="ECO:0007669"/>
    <property type="project" value="TreeGrafter"/>
</dbReference>
<comment type="caution">
    <text evidence="2">The sequence shown here is derived from an EMBL/GenBank/DDBJ whole genome shotgun (WGS) entry which is preliminary data.</text>
</comment>
<feature type="compositionally biased region" description="Basic and acidic residues" evidence="1">
    <location>
        <begin position="127"/>
        <end position="149"/>
    </location>
</feature>
<gene>
    <name evidence="2" type="ORF">BVC80_9075g79</name>
</gene>
<feature type="compositionally biased region" description="Basic residues" evidence="1">
    <location>
        <begin position="312"/>
        <end position="322"/>
    </location>
</feature>
<feature type="region of interest" description="Disordered" evidence="1">
    <location>
        <begin position="124"/>
        <end position="196"/>
    </location>
</feature>